<gene>
    <name evidence="1" type="ORF">METZ01_LOCUS433785</name>
</gene>
<organism evidence="1">
    <name type="scientific">marine metagenome</name>
    <dbReference type="NCBI Taxonomy" id="408172"/>
    <lineage>
        <taxon>unclassified sequences</taxon>
        <taxon>metagenomes</taxon>
        <taxon>ecological metagenomes</taxon>
    </lineage>
</organism>
<reference evidence="1" key="1">
    <citation type="submission" date="2018-05" db="EMBL/GenBank/DDBJ databases">
        <authorList>
            <person name="Lanie J.A."/>
            <person name="Ng W.-L."/>
            <person name="Kazmierczak K.M."/>
            <person name="Andrzejewski T.M."/>
            <person name="Davidsen T.M."/>
            <person name="Wayne K.J."/>
            <person name="Tettelin H."/>
            <person name="Glass J.I."/>
            <person name="Rusch D."/>
            <person name="Podicherti R."/>
            <person name="Tsui H.-C.T."/>
            <person name="Winkler M.E."/>
        </authorList>
    </citation>
    <scope>NUCLEOTIDE SEQUENCE</scope>
</reference>
<protein>
    <submittedName>
        <fullName evidence="1">Uncharacterized protein</fullName>
    </submittedName>
</protein>
<name>A0A382YDF9_9ZZZZ</name>
<evidence type="ECO:0000313" key="1">
    <source>
        <dbReference type="EMBL" id="SVD80931.1"/>
    </source>
</evidence>
<dbReference type="EMBL" id="UINC01174687">
    <property type="protein sequence ID" value="SVD80931.1"/>
    <property type="molecule type" value="Genomic_DNA"/>
</dbReference>
<proteinExistence type="predicted"/>
<dbReference type="AlphaFoldDB" id="A0A382YDF9"/>
<accession>A0A382YDF9</accession>
<sequence length="66" mass="7203">MGNKSAHDSAGFQLSDIQNCVLFIFEPVHTQIGGQHFVSLVKLFKKGTIGRIIKKKSGSGWIEGDT</sequence>